<proteinExistence type="predicted"/>
<sequence length="246" mass="26892">MWVSSAYEKGFTVGADLLLGVVWCSCGTEYAELPGNCSQNHTTNEGPRHRIHTVLDMDLFYPRYSPLADPEEASPGGQSPAGALDKGRLVVRTWSPLRSSYKSTGSAERTSQSNSIFFDLMITLFFRLQVLNQFYPQPMVRLGFPSGVRLGGVGGADCWLQELLPPLEAVEPGDPESLLFSRLLGQEATGGFWSWSVRMGEEEEEQGRDPCNTAEGIPRFSLGGTGGNDRPASDRDELRLGLLLSA</sequence>
<reference evidence="2 3" key="1">
    <citation type="submission" date="2019-03" db="EMBL/GenBank/DDBJ databases">
        <title>First draft genome of Liparis tanakae, snailfish: a comprehensive survey of snailfish specific genes.</title>
        <authorList>
            <person name="Kim W."/>
            <person name="Song I."/>
            <person name="Jeong J.-H."/>
            <person name="Kim D."/>
            <person name="Kim S."/>
            <person name="Ryu S."/>
            <person name="Song J.Y."/>
            <person name="Lee S.K."/>
        </authorList>
    </citation>
    <scope>NUCLEOTIDE SEQUENCE [LARGE SCALE GENOMIC DNA]</scope>
    <source>
        <tissue evidence="2">Muscle</tissue>
    </source>
</reference>
<name>A0A4Z2H5Q5_9TELE</name>
<dbReference type="Proteomes" id="UP000314294">
    <property type="component" value="Unassembled WGS sequence"/>
</dbReference>
<gene>
    <name evidence="2" type="ORF">EYF80_028719</name>
</gene>
<evidence type="ECO:0000313" key="3">
    <source>
        <dbReference type="Proteomes" id="UP000314294"/>
    </source>
</evidence>
<feature type="region of interest" description="Disordered" evidence="1">
    <location>
        <begin position="202"/>
        <end position="234"/>
    </location>
</feature>
<organism evidence="2 3">
    <name type="scientific">Liparis tanakae</name>
    <name type="common">Tanaka's snailfish</name>
    <dbReference type="NCBI Taxonomy" id="230148"/>
    <lineage>
        <taxon>Eukaryota</taxon>
        <taxon>Metazoa</taxon>
        <taxon>Chordata</taxon>
        <taxon>Craniata</taxon>
        <taxon>Vertebrata</taxon>
        <taxon>Euteleostomi</taxon>
        <taxon>Actinopterygii</taxon>
        <taxon>Neopterygii</taxon>
        <taxon>Teleostei</taxon>
        <taxon>Neoteleostei</taxon>
        <taxon>Acanthomorphata</taxon>
        <taxon>Eupercaria</taxon>
        <taxon>Perciformes</taxon>
        <taxon>Cottioidei</taxon>
        <taxon>Cottales</taxon>
        <taxon>Liparidae</taxon>
        <taxon>Liparis</taxon>
    </lineage>
</organism>
<comment type="caution">
    <text evidence="2">The sequence shown here is derived from an EMBL/GenBank/DDBJ whole genome shotgun (WGS) entry which is preliminary data.</text>
</comment>
<evidence type="ECO:0000256" key="1">
    <source>
        <dbReference type="SAM" id="MobiDB-lite"/>
    </source>
</evidence>
<protein>
    <submittedName>
        <fullName evidence="2">Uncharacterized protein</fullName>
    </submittedName>
</protein>
<dbReference type="AlphaFoldDB" id="A0A4Z2H5Q5"/>
<dbReference type="EMBL" id="SRLO01000322">
    <property type="protein sequence ID" value="TNN61066.1"/>
    <property type="molecule type" value="Genomic_DNA"/>
</dbReference>
<keyword evidence="3" id="KW-1185">Reference proteome</keyword>
<accession>A0A4Z2H5Q5</accession>
<evidence type="ECO:0000313" key="2">
    <source>
        <dbReference type="EMBL" id="TNN61066.1"/>
    </source>
</evidence>